<proteinExistence type="predicted"/>
<accession>A0ABP8FEZ6</accession>
<reference evidence="3" key="1">
    <citation type="journal article" date="2019" name="Int. J. Syst. Evol. Microbiol.">
        <title>The Global Catalogue of Microorganisms (GCM) 10K type strain sequencing project: providing services to taxonomists for standard genome sequencing and annotation.</title>
        <authorList>
            <consortium name="The Broad Institute Genomics Platform"/>
            <consortium name="The Broad Institute Genome Sequencing Center for Infectious Disease"/>
            <person name="Wu L."/>
            <person name="Ma J."/>
        </authorList>
    </citation>
    <scope>NUCLEOTIDE SEQUENCE [LARGE SCALE GENOMIC DNA]</scope>
    <source>
        <strain evidence="3">JCM 17664</strain>
    </source>
</reference>
<evidence type="ECO:0008006" key="4">
    <source>
        <dbReference type="Google" id="ProtNLM"/>
    </source>
</evidence>
<sequence>MSPYGNWINYPSYGYAWVPRVSSGFQPYATNGHWIYTDYGWTWVSDYSWGWAPFHYGRWLYDNSYGWVWLPGSEWGPAWVAWRQTPDYYGWAPLGPGMSISVGINIPAVRWIFAPRRYISSRYLPRYYVRRQQNITIINNSTIINNRVVYNKNVYAGGPPHRDVERATGAPVRRVRVTNTSRPTTGRVSNDQLHIFRPAVNSSSRSSAAPKRVIPAKSGAAPAHGNSNAPARRVTPPSGNHAPARTVAPGRSPAERNTAPARGEAPARRTVPSQNREHAPAAPQHAPAAPQRKSAAPQARPAPSRTVPHSSPAPERAAPARQTSVHRAAPASRVSASSRPQRRVAPSRSSRPAPHVARSTVQRSTPRKSSSSAHSAPSRRVVQR</sequence>
<evidence type="ECO:0000313" key="2">
    <source>
        <dbReference type="EMBL" id="GAA4302273.1"/>
    </source>
</evidence>
<dbReference type="Proteomes" id="UP001501207">
    <property type="component" value="Unassembled WGS sequence"/>
</dbReference>
<feature type="compositionally biased region" description="Low complexity" evidence="1">
    <location>
        <begin position="280"/>
        <end position="384"/>
    </location>
</feature>
<feature type="compositionally biased region" description="Polar residues" evidence="1">
    <location>
        <begin position="178"/>
        <end position="192"/>
    </location>
</feature>
<dbReference type="Pfam" id="PF20245">
    <property type="entry name" value="DUF6600"/>
    <property type="match status" value="1"/>
</dbReference>
<evidence type="ECO:0000313" key="3">
    <source>
        <dbReference type="Proteomes" id="UP001501207"/>
    </source>
</evidence>
<name>A0ABP8FEZ6_9BACT</name>
<organism evidence="2 3">
    <name type="scientific">Compostibacter hankyongensis</name>
    <dbReference type="NCBI Taxonomy" id="1007089"/>
    <lineage>
        <taxon>Bacteria</taxon>
        <taxon>Pseudomonadati</taxon>
        <taxon>Bacteroidota</taxon>
        <taxon>Chitinophagia</taxon>
        <taxon>Chitinophagales</taxon>
        <taxon>Chitinophagaceae</taxon>
        <taxon>Compostibacter</taxon>
    </lineage>
</organism>
<dbReference type="InterPro" id="IPR046535">
    <property type="entry name" value="DUF6600"/>
</dbReference>
<evidence type="ECO:0000256" key="1">
    <source>
        <dbReference type="SAM" id="MobiDB-lite"/>
    </source>
</evidence>
<protein>
    <recommendedName>
        <fullName evidence="4">DUF3300 domain-containing protein</fullName>
    </recommendedName>
</protein>
<dbReference type="EMBL" id="BAABFN010000001">
    <property type="protein sequence ID" value="GAA4302273.1"/>
    <property type="molecule type" value="Genomic_DNA"/>
</dbReference>
<keyword evidence="3" id="KW-1185">Reference proteome</keyword>
<comment type="caution">
    <text evidence="2">The sequence shown here is derived from an EMBL/GenBank/DDBJ whole genome shotgun (WGS) entry which is preliminary data.</text>
</comment>
<gene>
    <name evidence="2" type="ORF">GCM10023143_04560</name>
</gene>
<feature type="region of interest" description="Disordered" evidence="1">
    <location>
        <begin position="178"/>
        <end position="384"/>
    </location>
</feature>